<organism evidence="2 3">
    <name type="scientific">Pseudofulvimonas gallinarii</name>
    <dbReference type="NCBI Taxonomy" id="634155"/>
    <lineage>
        <taxon>Bacteria</taxon>
        <taxon>Pseudomonadati</taxon>
        <taxon>Pseudomonadota</taxon>
        <taxon>Gammaproteobacteria</taxon>
        <taxon>Lysobacterales</taxon>
        <taxon>Rhodanobacteraceae</taxon>
        <taxon>Pseudofulvimonas</taxon>
    </lineage>
</organism>
<dbReference type="InterPro" id="IPR037522">
    <property type="entry name" value="HD_GYP_dom"/>
</dbReference>
<protein>
    <submittedName>
        <fullName evidence="2">HD domain-containing protein</fullName>
    </submittedName>
</protein>
<reference evidence="2 3" key="1">
    <citation type="submission" date="2019-03" db="EMBL/GenBank/DDBJ databases">
        <title>Genomic Encyclopedia of Type Strains, Phase IV (KMG-IV): sequencing the most valuable type-strain genomes for metagenomic binning, comparative biology and taxonomic classification.</title>
        <authorList>
            <person name="Goeker M."/>
        </authorList>
    </citation>
    <scope>NUCLEOTIDE SEQUENCE [LARGE SCALE GENOMIC DNA]</scope>
    <source>
        <strain evidence="2 3">DSM 21944</strain>
    </source>
</reference>
<sequence length="192" mass="20648">MSDPATTARGPLSTALALRDPYTGQHCHRVETLVIDLAALCGFSADETESLRLAARLHDVGKIGIPDRVLLKPGALDAEERALMQSHAGAGALVCSRLRRPDADRIARMVRHHHEDFDGGGYPDGLSGSAIPLGSRLISIVDGYDAMTTTRPYRAARPPEVALDILRGECGSRVDPDVFAQFERMITATPPV</sequence>
<dbReference type="InterPro" id="IPR003607">
    <property type="entry name" value="HD/PDEase_dom"/>
</dbReference>
<dbReference type="SUPFAM" id="SSF109604">
    <property type="entry name" value="HD-domain/PDEase-like"/>
    <property type="match status" value="1"/>
</dbReference>
<evidence type="ECO:0000313" key="3">
    <source>
        <dbReference type="Proteomes" id="UP000294599"/>
    </source>
</evidence>
<dbReference type="OrthoDB" id="9802066at2"/>
<dbReference type="PANTHER" id="PTHR45228">
    <property type="entry name" value="CYCLIC DI-GMP PHOSPHODIESTERASE TM_0186-RELATED"/>
    <property type="match status" value="1"/>
</dbReference>
<proteinExistence type="predicted"/>
<dbReference type="GO" id="GO:0008081">
    <property type="term" value="F:phosphoric diester hydrolase activity"/>
    <property type="evidence" value="ECO:0007669"/>
    <property type="project" value="UniProtKB-ARBA"/>
</dbReference>
<feature type="domain" description="HD-GYP" evidence="1">
    <location>
        <begin position="1"/>
        <end position="192"/>
    </location>
</feature>
<evidence type="ECO:0000313" key="2">
    <source>
        <dbReference type="EMBL" id="TCT01439.1"/>
    </source>
</evidence>
<dbReference type="AlphaFoldDB" id="A0A4R3LPJ0"/>
<dbReference type="RefSeq" id="WP_123522919.1">
    <property type="nucleotide sequence ID" value="NZ_JBHLWF010000003.1"/>
</dbReference>
<dbReference type="Pfam" id="PF13487">
    <property type="entry name" value="HD_5"/>
    <property type="match status" value="1"/>
</dbReference>
<comment type="caution">
    <text evidence="2">The sequence shown here is derived from an EMBL/GenBank/DDBJ whole genome shotgun (WGS) entry which is preliminary data.</text>
</comment>
<keyword evidence="3" id="KW-1185">Reference proteome</keyword>
<dbReference type="EMBL" id="SMAF01000001">
    <property type="protein sequence ID" value="TCT01439.1"/>
    <property type="molecule type" value="Genomic_DNA"/>
</dbReference>
<dbReference type="Proteomes" id="UP000294599">
    <property type="component" value="Unassembled WGS sequence"/>
</dbReference>
<name>A0A4R3LPJ0_9GAMM</name>
<dbReference type="SMART" id="SM00471">
    <property type="entry name" value="HDc"/>
    <property type="match status" value="1"/>
</dbReference>
<dbReference type="InterPro" id="IPR052020">
    <property type="entry name" value="Cyclic_di-GMP/3'3'-cGAMP_PDE"/>
</dbReference>
<accession>A0A4R3LPJ0</accession>
<dbReference type="PROSITE" id="PS51832">
    <property type="entry name" value="HD_GYP"/>
    <property type="match status" value="1"/>
</dbReference>
<dbReference type="CDD" id="cd00077">
    <property type="entry name" value="HDc"/>
    <property type="match status" value="1"/>
</dbReference>
<evidence type="ECO:0000259" key="1">
    <source>
        <dbReference type="PROSITE" id="PS51832"/>
    </source>
</evidence>
<gene>
    <name evidence="2" type="ORF">EDC25_101309</name>
</gene>
<dbReference type="Gene3D" id="1.10.3210.10">
    <property type="entry name" value="Hypothetical protein af1432"/>
    <property type="match status" value="1"/>
</dbReference>